<proteinExistence type="predicted"/>
<evidence type="ECO:0000313" key="2">
    <source>
        <dbReference type="Proteomes" id="UP000184386"/>
    </source>
</evidence>
<evidence type="ECO:0000313" key="1">
    <source>
        <dbReference type="EMBL" id="SHK01685.1"/>
    </source>
</evidence>
<gene>
    <name evidence="1" type="ORF">SAMN02745136_01548</name>
</gene>
<dbReference type="AlphaFoldDB" id="A0A1M6P148"/>
<keyword evidence="2" id="KW-1185">Reference proteome</keyword>
<dbReference type="STRING" id="1121322.SAMN02745136_01548"/>
<dbReference type="EMBL" id="FRAC01000008">
    <property type="protein sequence ID" value="SHK01685.1"/>
    <property type="molecule type" value="Genomic_DNA"/>
</dbReference>
<dbReference type="RefSeq" id="WP_073274468.1">
    <property type="nucleotide sequence ID" value="NZ_FRAC01000008.1"/>
</dbReference>
<sequence length="483" mass="56249">MNKHLRAVCMDIEKGQELDRSLPVFINQLINLYSQYAEVKFTIHYYTFYEYYTETFPNGWEEDGLLEEFNLLLKEYFLGGEAGSKTEEGIARLHTLRNSCIQKMQVLTAYTDIFQVYEYVLNRIEHRFKEAEKEPSAEEFVQSAMAYIFDTQDNVVVNGKIKEVLGQLPIRMTKQRYFELLKSSISLYKDGDKSALDSFLYMIKTCSMLYGTEEMKEYPYLLNLRKEFAGEKYKEITKERYEELTKLLEVSAVYINTRVDFYFGLQECINDLYVMLLSSPYIYMEGGYKLENLKGEMKYLILPQDMDKLRDIIGGVNNKFLARGVEPLGEEMEEKLSYTEGKQETLIEELSKLEAYLPEVKGRYGDLIEGLMLGPVFNSVLLSEKLLSSSLFIDLEKADKEEKVQEEDITKTQEEVLNELSSLFSESERAVTRAIMANTLSKLPVFFKNQSEMKEYIESSLEQCQDQAEKTACIHIIQSFFDN</sequence>
<dbReference type="Proteomes" id="UP000184386">
    <property type="component" value="Unassembled WGS sequence"/>
</dbReference>
<reference evidence="1 2" key="1">
    <citation type="submission" date="2016-11" db="EMBL/GenBank/DDBJ databases">
        <authorList>
            <person name="Jaros S."/>
            <person name="Januszkiewicz K."/>
            <person name="Wedrychowicz H."/>
        </authorList>
    </citation>
    <scope>NUCLEOTIDE SEQUENCE [LARGE SCALE GENOMIC DNA]</scope>
    <source>
        <strain evidence="1 2">DSM 15929</strain>
    </source>
</reference>
<protein>
    <submittedName>
        <fullName evidence="1">Uncharacterized protein</fullName>
    </submittedName>
</protein>
<dbReference type="OrthoDB" id="1727081at2"/>
<name>A0A1M6P148_9FIRM</name>
<organism evidence="1 2">
    <name type="scientific">Anaerocolumna jejuensis DSM 15929</name>
    <dbReference type="NCBI Taxonomy" id="1121322"/>
    <lineage>
        <taxon>Bacteria</taxon>
        <taxon>Bacillati</taxon>
        <taxon>Bacillota</taxon>
        <taxon>Clostridia</taxon>
        <taxon>Lachnospirales</taxon>
        <taxon>Lachnospiraceae</taxon>
        <taxon>Anaerocolumna</taxon>
    </lineage>
</organism>
<accession>A0A1M6P148</accession>